<keyword evidence="1 6" id="KW-0285">Flavoprotein</keyword>
<organism evidence="9 10">
    <name type="scientific">Elstera litoralis</name>
    <dbReference type="NCBI Taxonomy" id="552518"/>
    <lineage>
        <taxon>Bacteria</taxon>
        <taxon>Pseudomonadati</taxon>
        <taxon>Pseudomonadota</taxon>
        <taxon>Alphaproteobacteria</taxon>
        <taxon>Rhodospirillales</taxon>
        <taxon>Rhodospirillaceae</taxon>
        <taxon>Elstera</taxon>
    </lineage>
</organism>
<gene>
    <name evidence="9" type="ORF">VZ95_05640</name>
</gene>
<evidence type="ECO:0000256" key="3">
    <source>
        <dbReference type="ARBA" id="ARBA00023002"/>
    </source>
</evidence>
<dbReference type="PANTHER" id="PTHR30011">
    <property type="entry name" value="ALKANESULFONATE MONOOXYGENASE-RELATED"/>
    <property type="match status" value="1"/>
</dbReference>
<evidence type="ECO:0000256" key="5">
    <source>
        <dbReference type="ARBA" id="ARBA00033748"/>
    </source>
</evidence>
<feature type="binding site" evidence="6">
    <location>
        <position position="229"/>
    </location>
    <ligand>
        <name>FMN</name>
        <dbReference type="ChEBI" id="CHEBI:58210"/>
    </ligand>
</feature>
<dbReference type="PIRSF" id="PIRSF000337">
    <property type="entry name" value="NTA_MOA"/>
    <property type="match status" value="1"/>
</dbReference>
<feature type="binding site" evidence="6">
    <location>
        <position position="58"/>
    </location>
    <ligand>
        <name>FMN</name>
        <dbReference type="ChEBI" id="CHEBI:58210"/>
    </ligand>
</feature>
<dbReference type="OrthoDB" id="6752030at2"/>
<keyword evidence="3" id="KW-0560">Oxidoreductase</keyword>
<keyword evidence="10" id="KW-1185">Reference proteome</keyword>
<dbReference type="Pfam" id="PF00296">
    <property type="entry name" value="Bac_luciferase"/>
    <property type="match status" value="1"/>
</dbReference>
<comment type="similarity">
    <text evidence="5">Belongs to the NtaA/SnaA/DszA monooxygenase family.</text>
</comment>
<evidence type="ECO:0000313" key="9">
    <source>
        <dbReference type="EMBL" id="KJV10331.1"/>
    </source>
</evidence>
<dbReference type="Gene3D" id="3.20.20.30">
    <property type="entry name" value="Luciferase-like domain"/>
    <property type="match status" value="1"/>
</dbReference>
<dbReference type="Proteomes" id="UP000033774">
    <property type="component" value="Unassembled WGS sequence"/>
</dbReference>
<dbReference type="GO" id="GO:0016705">
    <property type="term" value="F:oxidoreductase activity, acting on paired donors, with incorporation or reduction of molecular oxygen"/>
    <property type="evidence" value="ECO:0007669"/>
    <property type="project" value="InterPro"/>
</dbReference>
<accession>A0A0F3IUE7</accession>
<feature type="binding site" evidence="6">
    <location>
        <position position="230"/>
    </location>
    <ligand>
        <name>FMN</name>
        <dbReference type="ChEBI" id="CHEBI:58210"/>
    </ligand>
</feature>
<evidence type="ECO:0000256" key="1">
    <source>
        <dbReference type="ARBA" id="ARBA00022630"/>
    </source>
</evidence>
<dbReference type="PANTHER" id="PTHR30011:SF16">
    <property type="entry name" value="C2H2 FINGER DOMAIN TRANSCRIPTION FACTOR (EUROFUNG)-RELATED"/>
    <property type="match status" value="1"/>
</dbReference>
<proteinExistence type="inferred from homology"/>
<dbReference type="AlphaFoldDB" id="A0A0F3IUE7"/>
<evidence type="ECO:0000256" key="4">
    <source>
        <dbReference type="ARBA" id="ARBA00023033"/>
    </source>
</evidence>
<keyword evidence="4" id="KW-0503">Monooxygenase</keyword>
<dbReference type="PATRIC" id="fig|552518.3.peg.188"/>
<dbReference type="EMBL" id="LAJY01000113">
    <property type="protein sequence ID" value="KJV10331.1"/>
    <property type="molecule type" value="Genomic_DNA"/>
</dbReference>
<evidence type="ECO:0000256" key="2">
    <source>
        <dbReference type="ARBA" id="ARBA00022643"/>
    </source>
</evidence>
<dbReference type="InterPro" id="IPR011251">
    <property type="entry name" value="Luciferase-like_dom"/>
</dbReference>
<dbReference type="RefSeq" id="WP_045774995.1">
    <property type="nucleotide sequence ID" value="NZ_LAJY01000113.1"/>
</dbReference>
<dbReference type="InterPro" id="IPR036661">
    <property type="entry name" value="Luciferase-like_sf"/>
</dbReference>
<keyword evidence="2 6" id="KW-0288">FMN</keyword>
<evidence type="ECO:0000256" key="7">
    <source>
        <dbReference type="SAM" id="MobiDB-lite"/>
    </source>
</evidence>
<dbReference type="GO" id="GO:0004497">
    <property type="term" value="F:monooxygenase activity"/>
    <property type="evidence" value="ECO:0007669"/>
    <property type="project" value="UniProtKB-KW"/>
</dbReference>
<feature type="region of interest" description="Disordered" evidence="7">
    <location>
        <begin position="433"/>
        <end position="452"/>
    </location>
</feature>
<feature type="binding site" evidence="6">
    <location>
        <position position="104"/>
    </location>
    <ligand>
        <name>FMN</name>
        <dbReference type="ChEBI" id="CHEBI:58210"/>
    </ligand>
</feature>
<name>A0A0F3IUE7_9PROT</name>
<feature type="domain" description="Luciferase-like" evidence="8">
    <location>
        <begin position="25"/>
        <end position="388"/>
    </location>
</feature>
<evidence type="ECO:0000256" key="6">
    <source>
        <dbReference type="PIRSR" id="PIRSR000337-1"/>
    </source>
</evidence>
<feature type="binding site" evidence="6">
    <location>
        <position position="154"/>
    </location>
    <ligand>
        <name>FMN</name>
        <dbReference type="ChEBI" id="CHEBI:58210"/>
    </ligand>
</feature>
<dbReference type="InterPro" id="IPR016215">
    <property type="entry name" value="NTA_MOA"/>
</dbReference>
<evidence type="ECO:0000313" key="10">
    <source>
        <dbReference type="Proteomes" id="UP000033774"/>
    </source>
</evidence>
<dbReference type="NCBIfam" id="TIGR03860">
    <property type="entry name" value="FMN_nitrolo"/>
    <property type="match status" value="1"/>
</dbReference>
<reference evidence="9 10" key="1">
    <citation type="submission" date="2015-03" db="EMBL/GenBank/DDBJ databases">
        <title>Draft genome sequence of Elstera litoralis.</title>
        <authorList>
            <person name="Rahalkar M.C."/>
            <person name="Dhakephalkar P.K."/>
            <person name="Pore S.D."/>
            <person name="Arora P."/>
            <person name="Kapse N.G."/>
            <person name="Pandit P.S."/>
        </authorList>
    </citation>
    <scope>NUCLEOTIDE SEQUENCE [LARGE SCALE GENOMIC DNA]</scope>
    <source>
        <strain evidence="9 10">Dia-1</strain>
    </source>
</reference>
<dbReference type="SUPFAM" id="SSF51679">
    <property type="entry name" value="Bacterial luciferase-like"/>
    <property type="match status" value="1"/>
</dbReference>
<comment type="caution">
    <text evidence="9">The sequence shown here is derived from an EMBL/GenBank/DDBJ whole genome shotgun (WGS) entry which is preliminary data.</text>
</comment>
<dbReference type="InterPro" id="IPR051260">
    <property type="entry name" value="Diverse_substr_monoxygenases"/>
</dbReference>
<evidence type="ECO:0000259" key="8">
    <source>
        <dbReference type="Pfam" id="PF00296"/>
    </source>
</evidence>
<feature type="binding site" evidence="6">
    <location>
        <position position="158"/>
    </location>
    <ligand>
        <name>FMN</name>
        <dbReference type="ChEBI" id="CHEBI:58210"/>
    </ligand>
</feature>
<sequence length="452" mass="49662">MPKQIHLNAFHMNSPGHSWAGLWAHPRDQSSAHNTPGYWTHLAKTAERGKLDAIFLADVIGVYDVYGGTPDAALKAAAQAPTLDPFPVVPLMAGVTEHIGFGVTATVSYEQPYLLARRFSTLDHLTGGRVAWNIVTGLLDSGARGAGQTGLAEHDSRYAAAEEFLDVTYKLWEGSWADDALVQDKAARLYTKPDRVRRVQHQGERYQLDALHLVHPSPQRTPFLFQAGSSTAGRDFAARHAEAVFVNGPTPELVAETVRDIRRRAVAHGRDAYDIKVFLGATLIVAPTDAEAQERHRSYAEYIDAEGTLALISGWSGIDLSRYGLDEKIQATESNAMRSLTDTLRRLGPEKAWTIRDLTRFGPEGTRGAFLIGSPATVADGLLHWVEATDVDGFNLVRLVMPESLEAIVDLLVPELQNRGVFKTDYADGPLRQKLSGSPRLSDRHPGARFRF</sequence>
<protein>
    <submittedName>
        <fullName evidence="9">N5,N10-methylene tetrahydromethanopterin reductase</fullName>
    </submittedName>
</protein>